<feature type="transmembrane region" description="Helical" evidence="1">
    <location>
        <begin position="89"/>
        <end position="107"/>
    </location>
</feature>
<feature type="transmembrane region" description="Helical" evidence="1">
    <location>
        <begin position="271"/>
        <end position="290"/>
    </location>
</feature>
<name>A0A545AG91_9ACTN</name>
<keyword evidence="1" id="KW-0472">Membrane</keyword>
<dbReference type="AlphaFoldDB" id="A0A545AG91"/>
<protein>
    <recommendedName>
        <fullName evidence="4">Exosortase/archaeosortase family protein</fullName>
    </recommendedName>
</protein>
<evidence type="ECO:0000313" key="2">
    <source>
        <dbReference type="EMBL" id="TQS40311.1"/>
    </source>
</evidence>
<dbReference type="OrthoDB" id="10020203at2"/>
<proteinExistence type="predicted"/>
<dbReference type="RefSeq" id="WP_142709268.1">
    <property type="nucleotide sequence ID" value="NZ_VIRS01000043.1"/>
</dbReference>
<keyword evidence="1" id="KW-0812">Transmembrane</keyword>
<sequence>MAVAIALLVAGTADRLWPVVQSAGIRSYLIAAIAAGVVAVLVRGRPSPDEPNIHDRQVDYLVGLPLLGASLFVVTALPGRFGPQFWTSYAGLICVPLFLAGALALVFGTRALWRLRLTLTLLTIVFLPISDPVITAINEALRRPFLAGVRAAGGGDSIAYFESALSGLAGPLAFLVVVVLLTATASRRAEAIRRFAWLSGLGLAVLVTRLGGGLVAASYGPEAVHAVLGPLNDLYAFLVFLAATSVQIVLAERQGRRPAVGVVRGRPVGRARVALVIVTATAVAVAWLGLSTDRRSDLLSGAETTAETWSAR</sequence>
<gene>
    <name evidence="2" type="ORF">FL583_35435</name>
</gene>
<feature type="transmembrane region" description="Helical" evidence="1">
    <location>
        <begin position="119"/>
        <end position="138"/>
    </location>
</feature>
<evidence type="ECO:0008006" key="4">
    <source>
        <dbReference type="Google" id="ProtNLM"/>
    </source>
</evidence>
<dbReference type="InParanoid" id="A0A545AG91"/>
<feature type="transmembrane region" description="Helical" evidence="1">
    <location>
        <begin position="195"/>
        <end position="219"/>
    </location>
</feature>
<keyword evidence="3" id="KW-1185">Reference proteome</keyword>
<dbReference type="Proteomes" id="UP000317982">
    <property type="component" value="Unassembled WGS sequence"/>
</dbReference>
<organism evidence="2 3">
    <name type="scientific">Cryptosporangium phraense</name>
    <dbReference type="NCBI Taxonomy" id="2593070"/>
    <lineage>
        <taxon>Bacteria</taxon>
        <taxon>Bacillati</taxon>
        <taxon>Actinomycetota</taxon>
        <taxon>Actinomycetes</taxon>
        <taxon>Cryptosporangiales</taxon>
        <taxon>Cryptosporangiaceae</taxon>
        <taxon>Cryptosporangium</taxon>
    </lineage>
</organism>
<feature type="transmembrane region" description="Helical" evidence="1">
    <location>
        <begin position="158"/>
        <end position="183"/>
    </location>
</feature>
<dbReference type="EMBL" id="VIRS01000043">
    <property type="protein sequence ID" value="TQS40311.1"/>
    <property type="molecule type" value="Genomic_DNA"/>
</dbReference>
<reference evidence="2 3" key="1">
    <citation type="submission" date="2019-07" db="EMBL/GenBank/DDBJ databases">
        <title>Cryptosporangium phraense sp. nov., isolated from plant litter.</title>
        <authorList>
            <person name="Suriyachadkun C."/>
        </authorList>
    </citation>
    <scope>NUCLEOTIDE SEQUENCE [LARGE SCALE GENOMIC DNA]</scope>
    <source>
        <strain evidence="2 3">A-T 5661</strain>
    </source>
</reference>
<comment type="caution">
    <text evidence="2">The sequence shown here is derived from an EMBL/GenBank/DDBJ whole genome shotgun (WGS) entry which is preliminary data.</text>
</comment>
<feature type="transmembrane region" description="Helical" evidence="1">
    <location>
        <begin position="58"/>
        <end position="77"/>
    </location>
</feature>
<evidence type="ECO:0000256" key="1">
    <source>
        <dbReference type="SAM" id="Phobius"/>
    </source>
</evidence>
<feature type="transmembrane region" description="Helical" evidence="1">
    <location>
        <begin position="234"/>
        <end position="251"/>
    </location>
</feature>
<keyword evidence="1" id="KW-1133">Transmembrane helix</keyword>
<accession>A0A545AG91</accession>
<feature type="transmembrane region" description="Helical" evidence="1">
    <location>
        <begin position="25"/>
        <end position="46"/>
    </location>
</feature>
<evidence type="ECO:0000313" key="3">
    <source>
        <dbReference type="Proteomes" id="UP000317982"/>
    </source>
</evidence>